<feature type="domain" description="Pseudouridine synthase RsuA/RluA-like" evidence="1">
    <location>
        <begin position="15"/>
        <end position="165"/>
    </location>
</feature>
<dbReference type="InterPro" id="IPR006224">
    <property type="entry name" value="PsdUridine_synth_RluA-like_CS"/>
</dbReference>
<organism evidence="2 3">
    <name type="scientific">Albidiferax ferrireducens (strain ATCC BAA-621 / DSM 15236 / T118)</name>
    <name type="common">Rhodoferax ferrireducens</name>
    <dbReference type="NCBI Taxonomy" id="338969"/>
    <lineage>
        <taxon>Bacteria</taxon>
        <taxon>Pseudomonadati</taxon>
        <taxon>Pseudomonadota</taxon>
        <taxon>Betaproteobacteria</taxon>
        <taxon>Burkholderiales</taxon>
        <taxon>Comamonadaceae</taxon>
        <taxon>Rhodoferax</taxon>
    </lineage>
</organism>
<dbReference type="SUPFAM" id="SSF55120">
    <property type="entry name" value="Pseudouridine synthase"/>
    <property type="match status" value="1"/>
</dbReference>
<dbReference type="GO" id="GO:0000455">
    <property type="term" value="P:enzyme-directed rRNA pseudouridine synthesis"/>
    <property type="evidence" value="ECO:0007669"/>
    <property type="project" value="TreeGrafter"/>
</dbReference>
<dbReference type="RefSeq" id="WP_011465043.1">
    <property type="nucleotide sequence ID" value="NC_007908.1"/>
</dbReference>
<dbReference type="AlphaFoldDB" id="Q21US6"/>
<dbReference type="PROSITE" id="PS01129">
    <property type="entry name" value="PSI_RLU"/>
    <property type="match status" value="1"/>
</dbReference>
<dbReference type="InterPro" id="IPR050188">
    <property type="entry name" value="RluA_PseudoU_synthase"/>
</dbReference>
<dbReference type="InterPro" id="IPR006145">
    <property type="entry name" value="PsdUridine_synth_RsuA/RluA"/>
</dbReference>
<dbReference type="KEGG" id="rfr:Rfer_2765"/>
<keyword evidence="2" id="KW-0413">Isomerase</keyword>
<dbReference type="GO" id="GO:0140098">
    <property type="term" value="F:catalytic activity, acting on RNA"/>
    <property type="evidence" value="ECO:0007669"/>
    <property type="project" value="UniProtKB-ARBA"/>
</dbReference>
<gene>
    <name evidence="2" type="ordered locus">Rfer_2765</name>
</gene>
<reference evidence="3" key="1">
    <citation type="submission" date="2006-02" db="EMBL/GenBank/DDBJ databases">
        <title>Complete sequence of chromosome of Rhodoferax ferrireducens DSM 15236.</title>
        <authorList>
            <person name="Copeland A."/>
            <person name="Lucas S."/>
            <person name="Lapidus A."/>
            <person name="Barry K."/>
            <person name="Detter J.C."/>
            <person name="Glavina del Rio T."/>
            <person name="Hammon N."/>
            <person name="Israni S."/>
            <person name="Pitluck S."/>
            <person name="Brettin T."/>
            <person name="Bruce D."/>
            <person name="Han C."/>
            <person name="Tapia R."/>
            <person name="Gilna P."/>
            <person name="Kiss H."/>
            <person name="Schmutz J."/>
            <person name="Larimer F."/>
            <person name="Land M."/>
            <person name="Kyrpides N."/>
            <person name="Ivanova N."/>
            <person name="Richardson P."/>
        </authorList>
    </citation>
    <scope>NUCLEOTIDE SEQUENCE [LARGE SCALE GENOMIC DNA]</scope>
    <source>
        <strain evidence="3">ATCC BAA-621 / DSM 15236 / T118</strain>
    </source>
</reference>
<keyword evidence="3" id="KW-1185">Reference proteome</keyword>
<dbReference type="PANTHER" id="PTHR21600:SF89">
    <property type="entry name" value="RIBOSOMAL LARGE SUBUNIT PSEUDOURIDINE SYNTHASE A"/>
    <property type="match status" value="1"/>
</dbReference>
<dbReference type="CDD" id="cd02869">
    <property type="entry name" value="PseudoU_synth_RluA_like"/>
    <property type="match status" value="1"/>
</dbReference>
<dbReference type="Gene3D" id="3.30.2350.10">
    <property type="entry name" value="Pseudouridine synthase"/>
    <property type="match status" value="1"/>
</dbReference>
<sequence>MHADELKVIYADKSLLVLDKPTGLLSVPGRGEDKQDCLSARAQRLYPDALVVHRLDMATSGLMVMARGAAAQRALSLAFASRSVRKRYVAIVDGQLAPSLQDWGVIDLPIIVDWPERPRRIIDHQRGKPSVTYWRVLAHNTSDETTRVELEPVTGRSHQLRVHLLALGHAIVGDALYGSPRVQAMADRLLLHACLLELRHPVSGQSMCFDSTEDF</sequence>
<dbReference type="GO" id="GO:0009982">
    <property type="term" value="F:pseudouridine synthase activity"/>
    <property type="evidence" value="ECO:0007669"/>
    <property type="project" value="InterPro"/>
</dbReference>
<dbReference type="EMBL" id="CP000267">
    <property type="protein sequence ID" value="ABD70477.1"/>
    <property type="molecule type" value="Genomic_DNA"/>
</dbReference>
<dbReference type="InterPro" id="IPR020103">
    <property type="entry name" value="PsdUridine_synth_cat_dom_sf"/>
</dbReference>
<dbReference type="GO" id="GO:0003723">
    <property type="term" value="F:RNA binding"/>
    <property type="evidence" value="ECO:0007669"/>
    <property type="project" value="InterPro"/>
</dbReference>
<dbReference type="STRING" id="338969.Rfer_2765"/>
<protein>
    <submittedName>
        <fullName evidence="2">Ribosomal large subunit pseudouridine synthase A</fullName>
        <ecNumber evidence="2">5.4.99.-</ecNumber>
    </submittedName>
</protein>
<proteinExistence type="predicted"/>
<dbReference type="Proteomes" id="UP000008332">
    <property type="component" value="Chromosome"/>
</dbReference>
<evidence type="ECO:0000259" key="1">
    <source>
        <dbReference type="Pfam" id="PF00849"/>
    </source>
</evidence>
<evidence type="ECO:0000313" key="2">
    <source>
        <dbReference type="EMBL" id="ABD70477.1"/>
    </source>
</evidence>
<evidence type="ECO:0000313" key="3">
    <source>
        <dbReference type="Proteomes" id="UP000008332"/>
    </source>
</evidence>
<dbReference type="Pfam" id="PF00849">
    <property type="entry name" value="PseudoU_synth_2"/>
    <property type="match status" value="1"/>
</dbReference>
<dbReference type="HOGENOM" id="CLU_016902_11_1_4"/>
<name>Q21US6_ALBFT</name>
<accession>Q21US6</accession>
<dbReference type="EC" id="5.4.99.-" evidence="2"/>
<dbReference type="PANTHER" id="PTHR21600">
    <property type="entry name" value="MITOCHONDRIAL RNA PSEUDOURIDINE SYNTHASE"/>
    <property type="match status" value="1"/>
</dbReference>
<dbReference type="eggNOG" id="COG0564">
    <property type="taxonomic scope" value="Bacteria"/>
</dbReference>
<dbReference type="OrthoDB" id="9785808at2"/>